<evidence type="ECO:0000313" key="8">
    <source>
        <dbReference type="RefSeq" id="XP_025051688.1"/>
    </source>
</evidence>
<organism evidence="7 8">
    <name type="scientific">Alligator sinensis</name>
    <name type="common">Chinese alligator</name>
    <dbReference type="NCBI Taxonomy" id="38654"/>
    <lineage>
        <taxon>Eukaryota</taxon>
        <taxon>Metazoa</taxon>
        <taxon>Chordata</taxon>
        <taxon>Craniata</taxon>
        <taxon>Vertebrata</taxon>
        <taxon>Euteleostomi</taxon>
        <taxon>Archelosauria</taxon>
        <taxon>Archosauria</taxon>
        <taxon>Crocodylia</taxon>
        <taxon>Alligatoridae</taxon>
        <taxon>Alligatorinae</taxon>
        <taxon>Alligator</taxon>
    </lineage>
</organism>
<dbReference type="InterPro" id="IPR050504">
    <property type="entry name" value="IgSF_BTN/MOG"/>
</dbReference>
<dbReference type="RefSeq" id="XP_025051688.1">
    <property type="nucleotide sequence ID" value="XM_025195903.1"/>
</dbReference>
<evidence type="ECO:0000256" key="4">
    <source>
        <dbReference type="ARBA" id="ARBA00023136"/>
    </source>
</evidence>
<keyword evidence="4" id="KW-0472">Membrane</keyword>
<dbReference type="GO" id="GO:0050852">
    <property type="term" value="P:T cell receptor signaling pathway"/>
    <property type="evidence" value="ECO:0007669"/>
    <property type="project" value="TreeGrafter"/>
</dbReference>
<dbReference type="InterPro" id="IPR013783">
    <property type="entry name" value="Ig-like_fold"/>
</dbReference>
<sequence>LLWGVFGITDGNVSLRILNIGPSDEGRYKCFVDDDITYEEAVIELKVAALGSNPIISVEDYQRGGSRVRCRSSEWYPEPQVLWRNAQGHHIASLSEIRSPKVNGLFETEISVVINEHSNLNLSCWIRNSLLDREKESAIHISGQFLSKPSSEPSPLETK</sequence>
<gene>
    <name evidence="8" type="primary">LOC112549088</name>
</gene>
<keyword evidence="5" id="KW-0393">Immunoglobulin domain</keyword>
<reference evidence="8" key="1">
    <citation type="submission" date="2025-08" db="UniProtKB">
        <authorList>
            <consortium name="RefSeq"/>
        </authorList>
    </citation>
    <scope>IDENTIFICATION</scope>
</reference>
<dbReference type="SUPFAM" id="SSF48726">
    <property type="entry name" value="Immunoglobulin"/>
    <property type="match status" value="2"/>
</dbReference>
<dbReference type="InParanoid" id="A0A3Q0G0W3"/>
<evidence type="ECO:0000256" key="1">
    <source>
        <dbReference type="ARBA" id="ARBA00004370"/>
    </source>
</evidence>
<accession>A0A3Q0G0W3</accession>
<keyword evidence="7" id="KW-1185">Reference proteome</keyword>
<dbReference type="Pfam" id="PF22705">
    <property type="entry name" value="C2-set_3"/>
    <property type="match status" value="1"/>
</dbReference>
<feature type="domain" description="Butyrophilin subfamily 3 member A2-like Ig-C" evidence="6">
    <location>
        <begin position="50"/>
        <end position="136"/>
    </location>
</feature>
<evidence type="ECO:0000256" key="3">
    <source>
        <dbReference type="ARBA" id="ARBA00022989"/>
    </source>
</evidence>
<dbReference type="InterPro" id="IPR053896">
    <property type="entry name" value="BTN3A2-like_Ig-C"/>
</dbReference>
<evidence type="ECO:0000313" key="7">
    <source>
        <dbReference type="Proteomes" id="UP000189705"/>
    </source>
</evidence>
<dbReference type="AlphaFoldDB" id="A0A3Q0G0W3"/>
<dbReference type="GO" id="GO:0009897">
    <property type="term" value="C:external side of plasma membrane"/>
    <property type="evidence" value="ECO:0007669"/>
    <property type="project" value="TreeGrafter"/>
</dbReference>
<dbReference type="PANTHER" id="PTHR24100:SF149">
    <property type="entry name" value="BG-LIKE ANTIGEN 1-RELATED"/>
    <property type="match status" value="1"/>
</dbReference>
<protein>
    <submittedName>
        <fullName evidence="8">Butyrophilin subfamily 1 member A1-like</fullName>
    </submittedName>
</protein>
<dbReference type="GO" id="GO:0001817">
    <property type="term" value="P:regulation of cytokine production"/>
    <property type="evidence" value="ECO:0007669"/>
    <property type="project" value="TreeGrafter"/>
</dbReference>
<dbReference type="KEGG" id="asn:112549088"/>
<evidence type="ECO:0000256" key="5">
    <source>
        <dbReference type="ARBA" id="ARBA00023319"/>
    </source>
</evidence>
<dbReference type="Proteomes" id="UP000189705">
    <property type="component" value="Unplaced"/>
</dbReference>
<evidence type="ECO:0000256" key="2">
    <source>
        <dbReference type="ARBA" id="ARBA00022692"/>
    </source>
</evidence>
<feature type="non-terminal residue" evidence="8">
    <location>
        <position position="1"/>
    </location>
</feature>
<dbReference type="InterPro" id="IPR036179">
    <property type="entry name" value="Ig-like_dom_sf"/>
</dbReference>
<comment type="subcellular location">
    <subcellularLocation>
        <location evidence="1">Membrane</location>
    </subcellularLocation>
</comment>
<proteinExistence type="predicted"/>
<dbReference type="PANTHER" id="PTHR24100">
    <property type="entry name" value="BUTYROPHILIN"/>
    <property type="match status" value="1"/>
</dbReference>
<name>A0A3Q0G0W3_ALLSI</name>
<dbReference type="Gene3D" id="2.60.40.10">
    <property type="entry name" value="Immunoglobulins"/>
    <property type="match status" value="2"/>
</dbReference>
<dbReference type="GO" id="GO:0005102">
    <property type="term" value="F:signaling receptor binding"/>
    <property type="evidence" value="ECO:0007669"/>
    <property type="project" value="TreeGrafter"/>
</dbReference>
<evidence type="ECO:0000259" key="6">
    <source>
        <dbReference type="Pfam" id="PF22705"/>
    </source>
</evidence>
<dbReference type="GeneID" id="112549088"/>
<dbReference type="FunFam" id="2.60.40.10:FF:000088">
    <property type="entry name" value="Butyrophilin subfamily 1 member A1"/>
    <property type="match status" value="1"/>
</dbReference>
<keyword evidence="3" id="KW-1133">Transmembrane helix</keyword>
<keyword evidence="2" id="KW-0812">Transmembrane</keyword>